<dbReference type="InterPro" id="IPR050083">
    <property type="entry name" value="HtpX_protease"/>
</dbReference>
<keyword evidence="5" id="KW-0479">Metal-binding</keyword>
<dbReference type="GO" id="GO:0006508">
    <property type="term" value="P:proteolysis"/>
    <property type="evidence" value="ECO:0007669"/>
    <property type="project" value="UniProtKB-KW"/>
</dbReference>
<comment type="cofactor">
    <cofactor evidence="1">
        <name>Zn(2+)</name>
        <dbReference type="ChEBI" id="CHEBI:29105"/>
    </cofactor>
</comment>
<feature type="transmembrane region" description="Helical" evidence="11">
    <location>
        <begin position="70"/>
        <end position="95"/>
    </location>
</feature>
<evidence type="ECO:0000256" key="1">
    <source>
        <dbReference type="ARBA" id="ARBA00001947"/>
    </source>
</evidence>
<dbReference type="RefSeq" id="WP_171609970.1">
    <property type="nucleotide sequence ID" value="NZ_WHPF01000024.1"/>
</dbReference>
<sequence length="697" mass="79426">MNQFIYPPSPLLPDPNIIQPSATFKKQVTKVIIAIILFFIVYLVLIIAAIALAVVCCYLGVVLIVEFPSFVVLIAGLGMIAVGISVLFFLIKFIFAVSKNENPSRVEITEADQPQLFNFIRQLTTETATPFPNKIYISPDVNACVFYNSSFWSMFLPVKKNLEIGLGLVNSINMSELKAVLAHEFGHFSQRSMKLGSFTYNVNRVIYNILFENTSYTTFLQTWGGLHSILALFANITIKIAQGIQYILRAMYKVINKSYLGLSREMEYHADAVAASVSGGNNLVSALSRIDVANSCYNTALDKADELLKNKKATENIFSNQLAVLHNVADKFKLPLVNGLPTISYEFVHSFSSARVNFKDQWASHPQLDERKRELDKLQLNIAPNESPAWHIFNHPENLQQLLTENLYRNIPAKDQLEIFTTTEFKEWQLTENVNYEFPAAYNGFYDGRVVSIPISEIISLANIEPQKTFEEIFTSDNAKLQATIKSYQNDYNTIKAIQNKEIDVTNFDFDGIKFSRKDCDTILTQLQTEIDNKEQALSILDKAAFTLFTKYGSNITDSYLSLQKVNEQYNSYVIIANDLLNFIQTFYTGSLTAEQVAKMVGTLKHNHEKKLRTALLQIIEGGILSANENEIFHKKVNSFLEKDYYYFVSNQFQNDELDMLRTVTIETAEILSNYRFKLYKQLLEMQLQQYEAKMNL</sequence>
<protein>
    <submittedName>
        <fullName evidence="13">M48 family metalloprotease</fullName>
    </submittedName>
</protein>
<dbReference type="AlphaFoldDB" id="A0A8J8FH41"/>
<proteinExistence type="predicted"/>
<dbReference type="Gene3D" id="3.30.2010.10">
    <property type="entry name" value="Metalloproteases ('zincins'), catalytic domain"/>
    <property type="match status" value="1"/>
</dbReference>
<evidence type="ECO:0000256" key="2">
    <source>
        <dbReference type="ARBA" id="ARBA00022475"/>
    </source>
</evidence>
<evidence type="ECO:0000256" key="8">
    <source>
        <dbReference type="ARBA" id="ARBA00022989"/>
    </source>
</evidence>
<dbReference type="Pfam" id="PF01435">
    <property type="entry name" value="Peptidase_M48"/>
    <property type="match status" value="1"/>
</dbReference>
<keyword evidence="3" id="KW-0645">Protease</keyword>
<dbReference type="InterPro" id="IPR001915">
    <property type="entry name" value="Peptidase_M48"/>
</dbReference>
<comment type="caution">
    <text evidence="13">The sequence shown here is derived from an EMBL/GenBank/DDBJ whole genome shotgun (WGS) entry which is preliminary data.</text>
</comment>
<keyword evidence="2" id="KW-1003">Cell membrane</keyword>
<keyword evidence="7" id="KW-0862">Zinc</keyword>
<evidence type="ECO:0000256" key="7">
    <source>
        <dbReference type="ARBA" id="ARBA00022833"/>
    </source>
</evidence>
<keyword evidence="14" id="KW-1185">Reference proteome</keyword>
<evidence type="ECO:0000256" key="3">
    <source>
        <dbReference type="ARBA" id="ARBA00022670"/>
    </source>
</evidence>
<evidence type="ECO:0000256" key="11">
    <source>
        <dbReference type="SAM" id="Phobius"/>
    </source>
</evidence>
<evidence type="ECO:0000256" key="10">
    <source>
        <dbReference type="ARBA" id="ARBA00023136"/>
    </source>
</evidence>
<keyword evidence="4 11" id="KW-0812">Transmembrane</keyword>
<dbReference type="PANTHER" id="PTHR43221">
    <property type="entry name" value="PROTEASE HTPX"/>
    <property type="match status" value="1"/>
</dbReference>
<name>A0A8J8FH41_9BACT</name>
<evidence type="ECO:0000256" key="9">
    <source>
        <dbReference type="ARBA" id="ARBA00023049"/>
    </source>
</evidence>
<keyword evidence="6" id="KW-0378">Hydrolase</keyword>
<evidence type="ECO:0000256" key="6">
    <source>
        <dbReference type="ARBA" id="ARBA00022801"/>
    </source>
</evidence>
<evidence type="ECO:0000313" key="13">
    <source>
        <dbReference type="EMBL" id="NNV58016.1"/>
    </source>
</evidence>
<feature type="transmembrane region" description="Helical" evidence="11">
    <location>
        <begin position="31"/>
        <end position="64"/>
    </location>
</feature>
<dbReference type="GO" id="GO:0046872">
    <property type="term" value="F:metal ion binding"/>
    <property type="evidence" value="ECO:0007669"/>
    <property type="project" value="UniProtKB-KW"/>
</dbReference>
<dbReference type="PANTHER" id="PTHR43221:SF2">
    <property type="entry name" value="PROTEASE HTPX HOMOLOG"/>
    <property type="match status" value="1"/>
</dbReference>
<evidence type="ECO:0000256" key="4">
    <source>
        <dbReference type="ARBA" id="ARBA00022692"/>
    </source>
</evidence>
<evidence type="ECO:0000256" key="5">
    <source>
        <dbReference type="ARBA" id="ARBA00022723"/>
    </source>
</evidence>
<dbReference type="CDD" id="cd07328">
    <property type="entry name" value="M48_Ste24p_like"/>
    <property type="match status" value="1"/>
</dbReference>
<keyword evidence="10 11" id="KW-0472">Membrane</keyword>
<gene>
    <name evidence="13" type="ORF">GD597_21305</name>
</gene>
<evidence type="ECO:0000313" key="14">
    <source>
        <dbReference type="Proteomes" id="UP000598971"/>
    </source>
</evidence>
<evidence type="ECO:0000259" key="12">
    <source>
        <dbReference type="Pfam" id="PF01435"/>
    </source>
</evidence>
<accession>A0A8J8FH41</accession>
<organism evidence="13 14">
    <name type="scientific">Limnovirga soli</name>
    <dbReference type="NCBI Taxonomy" id="2656915"/>
    <lineage>
        <taxon>Bacteria</taxon>
        <taxon>Pseudomonadati</taxon>
        <taxon>Bacteroidota</taxon>
        <taxon>Chitinophagia</taxon>
        <taxon>Chitinophagales</taxon>
        <taxon>Chitinophagaceae</taxon>
        <taxon>Limnovirga</taxon>
    </lineage>
</organism>
<reference evidence="13" key="1">
    <citation type="submission" date="2019-10" db="EMBL/GenBank/DDBJ databases">
        <title>Draft genome sequence of Panacibacter sp. KCS-6.</title>
        <authorList>
            <person name="Yim K.J."/>
        </authorList>
    </citation>
    <scope>NUCLEOTIDE SEQUENCE</scope>
    <source>
        <strain evidence="13">KCS-6</strain>
    </source>
</reference>
<dbReference type="GO" id="GO:0004222">
    <property type="term" value="F:metalloendopeptidase activity"/>
    <property type="evidence" value="ECO:0007669"/>
    <property type="project" value="InterPro"/>
</dbReference>
<keyword evidence="8 11" id="KW-1133">Transmembrane helix</keyword>
<feature type="domain" description="Peptidase M48" evidence="12">
    <location>
        <begin position="167"/>
        <end position="377"/>
    </location>
</feature>
<dbReference type="Proteomes" id="UP000598971">
    <property type="component" value="Unassembled WGS sequence"/>
</dbReference>
<dbReference type="EMBL" id="WHPF01000024">
    <property type="protein sequence ID" value="NNV58016.1"/>
    <property type="molecule type" value="Genomic_DNA"/>
</dbReference>
<keyword evidence="9 13" id="KW-0482">Metalloprotease</keyword>